<gene>
    <name evidence="1" type="ORF">UFOVP208_10</name>
</gene>
<evidence type="ECO:0008006" key="2">
    <source>
        <dbReference type="Google" id="ProtNLM"/>
    </source>
</evidence>
<dbReference type="EMBL" id="LR798248">
    <property type="protein sequence ID" value="CAB5217755.1"/>
    <property type="molecule type" value="Genomic_DNA"/>
</dbReference>
<reference evidence="1" key="1">
    <citation type="submission" date="2020-05" db="EMBL/GenBank/DDBJ databases">
        <authorList>
            <person name="Chiriac C."/>
            <person name="Salcher M."/>
            <person name="Ghai R."/>
            <person name="Kavagutti S V."/>
        </authorList>
    </citation>
    <scope>NUCLEOTIDE SEQUENCE</scope>
</reference>
<name>A0A6J7WM97_9CAUD</name>
<organism evidence="1">
    <name type="scientific">uncultured Caudovirales phage</name>
    <dbReference type="NCBI Taxonomy" id="2100421"/>
    <lineage>
        <taxon>Viruses</taxon>
        <taxon>Duplodnaviria</taxon>
        <taxon>Heunggongvirae</taxon>
        <taxon>Uroviricota</taxon>
        <taxon>Caudoviricetes</taxon>
        <taxon>Peduoviridae</taxon>
        <taxon>Maltschvirus</taxon>
        <taxon>Maltschvirus maltsch</taxon>
    </lineage>
</organism>
<protein>
    <recommendedName>
        <fullName evidence="2">VRR-NUC domain containing protein</fullName>
    </recommendedName>
</protein>
<evidence type="ECO:0000313" key="1">
    <source>
        <dbReference type="EMBL" id="CAB5217755.1"/>
    </source>
</evidence>
<accession>A0A6J7WM97</accession>
<proteinExistence type="predicted"/>
<sequence>MIKKVDANQKELMTKLRLIPGVTVATTHIIGKGFPDIVIGYKGINYLVEIKDGTKPPSQRKLTKDEVSFHSNWSGQVQTCTNFYEILQLLNIKL</sequence>